<protein>
    <recommendedName>
        <fullName evidence="3">Zincin peptidase</fullName>
    </recommendedName>
</protein>
<reference evidence="2" key="1">
    <citation type="submission" date="2019-08" db="EMBL/GenBank/DDBJ databases">
        <authorList>
            <person name="Kucharzyk K."/>
            <person name="Murdoch R.W."/>
            <person name="Higgins S."/>
            <person name="Loffler F."/>
        </authorList>
    </citation>
    <scope>NUCLEOTIDE SEQUENCE</scope>
</reference>
<proteinExistence type="predicted"/>
<organism evidence="2">
    <name type="scientific">bioreactor metagenome</name>
    <dbReference type="NCBI Taxonomy" id="1076179"/>
    <lineage>
        <taxon>unclassified sequences</taxon>
        <taxon>metagenomes</taxon>
        <taxon>ecological metagenomes</taxon>
    </lineage>
</organism>
<evidence type="ECO:0000313" key="2">
    <source>
        <dbReference type="EMBL" id="MPM61676.1"/>
    </source>
</evidence>
<sequence>MEDQLNARKDLPEGYRSAWTFNITHTKEIIWLNVLGVILFVLSLWAFTALTHLLRPGLFDSGVFFTTSNITQAALNLVVFLVAIVVMLVVHEGFHGLFFWIFSHSRPVFAFKIYYASASAPGWYFPRWQYILVGLAPLVFITLIGIACLAWLPASLILPTWLILVFNTSGAVGDLWVVGNLLRFPASTYILDSGDASEFFVKSV</sequence>
<dbReference type="EMBL" id="VSSQ01018470">
    <property type="protein sequence ID" value="MPM61676.1"/>
    <property type="molecule type" value="Genomic_DNA"/>
</dbReference>
<comment type="caution">
    <text evidence="2">The sequence shown here is derived from an EMBL/GenBank/DDBJ whole genome shotgun (WGS) entry which is preliminary data.</text>
</comment>
<dbReference type="AlphaFoldDB" id="A0A645B9E7"/>
<keyword evidence="1" id="KW-0472">Membrane</keyword>
<feature type="transmembrane region" description="Helical" evidence="1">
    <location>
        <begin position="128"/>
        <end position="152"/>
    </location>
</feature>
<feature type="transmembrane region" description="Helical" evidence="1">
    <location>
        <begin position="158"/>
        <end position="178"/>
    </location>
</feature>
<keyword evidence="1" id="KW-0812">Transmembrane</keyword>
<dbReference type="Pfam" id="PF11667">
    <property type="entry name" value="DUF3267"/>
    <property type="match status" value="1"/>
</dbReference>
<name>A0A645B9E7_9ZZZZ</name>
<evidence type="ECO:0000256" key="1">
    <source>
        <dbReference type="SAM" id="Phobius"/>
    </source>
</evidence>
<feature type="transmembrane region" description="Helical" evidence="1">
    <location>
        <begin position="73"/>
        <end position="91"/>
    </location>
</feature>
<dbReference type="InterPro" id="IPR021683">
    <property type="entry name" value="DUF3267"/>
</dbReference>
<evidence type="ECO:0008006" key="3">
    <source>
        <dbReference type="Google" id="ProtNLM"/>
    </source>
</evidence>
<gene>
    <name evidence="2" type="ORF">SDC9_108536</name>
</gene>
<accession>A0A645B9E7</accession>
<feature type="transmembrane region" description="Helical" evidence="1">
    <location>
        <begin position="29"/>
        <end position="53"/>
    </location>
</feature>
<keyword evidence="1" id="KW-1133">Transmembrane helix</keyword>